<dbReference type="InterPro" id="IPR005170">
    <property type="entry name" value="Transptr-assoc_dom"/>
</dbReference>
<dbReference type="InterPro" id="IPR000644">
    <property type="entry name" value="CBS_dom"/>
</dbReference>
<comment type="similarity">
    <text evidence="2">Belongs to the UPF0053 family.</text>
</comment>
<reference evidence="14 15" key="1">
    <citation type="submission" date="2018-09" db="EMBL/GenBank/DDBJ databases">
        <title>Murine metabolic-syndrome-specific gut microbial biobank.</title>
        <authorList>
            <person name="Liu C."/>
        </authorList>
    </citation>
    <scope>NUCLEOTIDE SEQUENCE [LARGE SCALE GENOMIC DNA]</scope>
    <source>
        <strain evidence="14 15">0.1xD8-82</strain>
    </source>
</reference>
<feature type="transmembrane region" description="Helical" evidence="11">
    <location>
        <begin position="100"/>
        <end position="122"/>
    </location>
</feature>
<evidence type="ECO:0000259" key="12">
    <source>
        <dbReference type="PROSITE" id="PS51371"/>
    </source>
</evidence>
<evidence type="ECO:0000256" key="3">
    <source>
        <dbReference type="ARBA" id="ARBA00022692"/>
    </source>
</evidence>
<feature type="transmembrane region" description="Helical" evidence="11">
    <location>
        <begin position="20"/>
        <end position="42"/>
    </location>
</feature>
<dbReference type="Gene3D" id="3.30.465.10">
    <property type="match status" value="1"/>
</dbReference>
<accession>A0A3A9AEV8</accession>
<evidence type="ECO:0000256" key="2">
    <source>
        <dbReference type="ARBA" id="ARBA00006337"/>
    </source>
</evidence>
<evidence type="ECO:0000256" key="11">
    <source>
        <dbReference type="SAM" id="Phobius"/>
    </source>
</evidence>
<sequence length="465" mass="52181">MLQNIFYKESGFNLDTDGAIQLFALLILVGLSSFFSSAETALTTVNRVRLKAMADDGNKRAQTTLNVLDKYSKMLSAILIGNNIVNLSASALATTLALKIHLAVGIATGALTVIILIFGEIVPKNLAMIYSEKIALFYASIISAIMKVMTPLIFIVDKLSGALMVLLHIDTSKKTTMTETELRTYVEVSHEDGVIESEEREMIYNVFDFSDAVAKDIMIPRIDMTAVDEKATYDEVLALFKQYMYTRIPVYQEDKDNIIGLINIKDFILVDNKEQFKISDIMREAYYTYEFKKTADLMMEMREKRINISFVLNEYGAAVGMITLEDLLEEIVGEIRDEYDEDEEELIRKIDERTYLVAGSMKLNDINDELGTLLASEDYDSIGGLMIENLDRLPEDGEIIATKEGITFQVKGVSQNRILQVMMVLPEKTEGEDIPLENSNKEETEENPAGDAKHRAEEGGDTSES</sequence>
<dbReference type="FunFam" id="3.10.580.10:FF:000002">
    <property type="entry name" value="Magnesium/cobalt efflux protein CorC"/>
    <property type="match status" value="1"/>
</dbReference>
<feature type="transmembrane region" description="Helical" evidence="11">
    <location>
        <begin position="134"/>
        <end position="156"/>
    </location>
</feature>
<dbReference type="PANTHER" id="PTHR22777">
    <property type="entry name" value="HEMOLYSIN-RELATED"/>
    <property type="match status" value="1"/>
</dbReference>
<dbReference type="GO" id="GO:0050660">
    <property type="term" value="F:flavin adenine dinucleotide binding"/>
    <property type="evidence" value="ECO:0007669"/>
    <property type="project" value="InterPro"/>
</dbReference>
<feature type="transmembrane region" description="Helical" evidence="11">
    <location>
        <begin position="74"/>
        <end position="94"/>
    </location>
</feature>
<protein>
    <submittedName>
        <fullName evidence="14">HlyC/CorC family transporter</fullName>
    </submittedName>
</protein>
<dbReference type="AlphaFoldDB" id="A0A3A9AEV8"/>
<evidence type="ECO:0000259" key="13">
    <source>
        <dbReference type="PROSITE" id="PS51846"/>
    </source>
</evidence>
<keyword evidence="5 9" id="KW-1133">Transmembrane helix</keyword>
<dbReference type="CDD" id="cd04590">
    <property type="entry name" value="CBS_pair_CorC_HlyC_assoc"/>
    <property type="match status" value="1"/>
</dbReference>
<dbReference type="PROSITE" id="PS51846">
    <property type="entry name" value="CNNM"/>
    <property type="match status" value="1"/>
</dbReference>
<keyword evidence="4" id="KW-0677">Repeat</keyword>
<dbReference type="InterPro" id="IPR046342">
    <property type="entry name" value="CBS_dom_sf"/>
</dbReference>
<dbReference type="EMBL" id="RAYQ01000016">
    <property type="protein sequence ID" value="RKI90132.1"/>
    <property type="molecule type" value="Genomic_DNA"/>
</dbReference>
<dbReference type="PROSITE" id="PS51371">
    <property type="entry name" value="CBS"/>
    <property type="match status" value="2"/>
</dbReference>
<comment type="subcellular location">
    <subcellularLocation>
        <location evidence="1">Membrane</location>
        <topology evidence="1">Multi-pass membrane protein</topology>
    </subcellularLocation>
</comment>
<dbReference type="OrthoDB" id="9798188at2"/>
<dbReference type="SMART" id="SM01091">
    <property type="entry name" value="CorC_HlyC"/>
    <property type="match status" value="1"/>
</dbReference>
<dbReference type="PANTHER" id="PTHR22777:SF17">
    <property type="entry name" value="UPF0053 PROTEIN SLL0260"/>
    <property type="match status" value="1"/>
</dbReference>
<dbReference type="SUPFAM" id="SSF54631">
    <property type="entry name" value="CBS-domain pair"/>
    <property type="match status" value="1"/>
</dbReference>
<dbReference type="SUPFAM" id="SSF56176">
    <property type="entry name" value="FAD-binding/transporter-associated domain-like"/>
    <property type="match status" value="1"/>
</dbReference>
<dbReference type="InterPro" id="IPR016169">
    <property type="entry name" value="FAD-bd_PCMH_sub2"/>
</dbReference>
<dbReference type="InterPro" id="IPR036318">
    <property type="entry name" value="FAD-bd_PCMH-like_sf"/>
</dbReference>
<evidence type="ECO:0000256" key="4">
    <source>
        <dbReference type="ARBA" id="ARBA00022737"/>
    </source>
</evidence>
<evidence type="ECO:0000256" key="6">
    <source>
        <dbReference type="ARBA" id="ARBA00023122"/>
    </source>
</evidence>
<evidence type="ECO:0000256" key="9">
    <source>
        <dbReference type="PROSITE-ProRule" id="PRU01193"/>
    </source>
</evidence>
<dbReference type="InterPro" id="IPR002550">
    <property type="entry name" value="CNNM"/>
</dbReference>
<dbReference type="InterPro" id="IPR044751">
    <property type="entry name" value="Ion_transp-like_CBS"/>
</dbReference>
<dbReference type="GO" id="GO:0005886">
    <property type="term" value="C:plasma membrane"/>
    <property type="evidence" value="ECO:0007669"/>
    <property type="project" value="TreeGrafter"/>
</dbReference>
<feature type="domain" description="CBS" evidence="12">
    <location>
        <begin position="281"/>
        <end position="338"/>
    </location>
</feature>
<evidence type="ECO:0000256" key="5">
    <source>
        <dbReference type="ARBA" id="ARBA00022989"/>
    </source>
</evidence>
<dbReference type="Pfam" id="PF01595">
    <property type="entry name" value="CNNM"/>
    <property type="match status" value="1"/>
</dbReference>
<keyword evidence="6 8" id="KW-0129">CBS domain</keyword>
<dbReference type="Pfam" id="PF03471">
    <property type="entry name" value="CorC_HlyC"/>
    <property type="match status" value="1"/>
</dbReference>
<dbReference type="Pfam" id="PF00571">
    <property type="entry name" value="CBS"/>
    <property type="match status" value="2"/>
</dbReference>
<feature type="domain" description="CNNM transmembrane" evidence="13">
    <location>
        <begin position="14"/>
        <end position="199"/>
    </location>
</feature>
<feature type="region of interest" description="Disordered" evidence="10">
    <location>
        <begin position="428"/>
        <end position="465"/>
    </location>
</feature>
<dbReference type="Proteomes" id="UP000280696">
    <property type="component" value="Unassembled WGS sequence"/>
</dbReference>
<dbReference type="Gene3D" id="3.10.580.10">
    <property type="entry name" value="CBS-domain"/>
    <property type="match status" value="1"/>
</dbReference>
<evidence type="ECO:0000313" key="14">
    <source>
        <dbReference type="EMBL" id="RKI90132.1"/>
    </source>
</evidence>
<evidence type="ECO:0000313" key="15">
    <source>
        <dbReference type="Proteomes" id="UP000280696"/>
    </source>
</evidence>
<name>A0A3A9AEV8_9FIRM</name>
<evidence type="ECO:0000256" key="8">
    <source>
        <dbReference type="PROSITE-ProRule" id="PRU00703"/>
    </source>
</evidence>
<comment type="caution">
    <text evidence="14">The sequence shown here is derived from an EMBL/GenBank/DDBJ whole genome shotgun (WGS) entry which is preliminary data.</text>
</comment>
<evidence type="ECO:0000256" key="7">
    <source>
        <dbReference type="ARBA" id="ARBA00023136"/>
    </source>
</evidence>
<evidence type="ECO:0000256" key="1">
    <source>
        <dbReference type="ARBA" id="ARBA00004141"/>
    </source>
</evidence>
<organism evidence="14 15">
    <name type="scientific">Parablautia intestinalis</name>
    <dbReference type="NCBI Taxonomy" id="2320100"/>
    <lineage>
        <taxon>Bacteria</taxon>
        <taxon>Bacillati</taxon>
        <taxon>Bacillota</taxon>
        <taxon>Clostridia</taxon>
        <taxon>Lachnospirales</taxon>
        <taxon>Lachnospiraceae</taxon>
        <taxon>Parablautia</taxon>
    </lineage>
</organism>
<evidence type="ECO:0000256" key="10">
    <source>
        <dbReference type="SAM" id="MobiDB-lite"/>
    </source>
</evidence>
<proteinExistence type="inferred from homology"/>
<gene>
    <name evidence="14" type="ORF">D7V94_14760</name>
</gene>
<keyword evidence="7 9" id="KW-0472">Membrane</keyword>
<keyword evidence="15" id="KW-1185">Reference proteome</keyword>
<keyword evidence="3 9" id="KW-0812">Transmembrane</keyword>
<feature type="domain" description="CBS" evidence="12">
    <location>
        <begin position="218"/>
        <end position="278"/>
    </location>
</feature>